<dbReference type="InterPro" id="IPR047817">
    <property type="entry name" value="ABC2_TM_bact-type"/>
</dbReference>
<evidence type="ECO:0000256" key="6">
    <source>
        <dbReference type="ARBA" id="ARBA00022989"/>
    </source>
</evidence>
<dbReference type="Proteomes" id="UP000054260">
    <property type="component" value="Unassembled WGS sequence"/>
</dbReference>
<comment type="similarity">
    <text evidence="2">Belongs to the ABC-2 integral membrane protein family.</text>
</comment>
<feature type="transmembrane region" description="Helical" evidence="8">
    <location>
        <begin position="347"/>
        <end position="368"/>
    </location>
</feature>
<evidence type="ECO:0000256" key="7">
    <source>
        <dbReference type="ARBA" id="ARBA00023136"/>
    </source>
</evidence>
<organism evidence="11 13">
    <name type="scientific">Mesotoga infera</name>
    <dbReference type="NCBI Taxonomy" id="1236046"/>
    <lineage>
        <taxon>Bacteria</taxon>
        <taxon>Thermotogati</taxon>
        <taxon>Thermotogota</taxon>
        <taxon>Thermotogae</taxon>
        <taxon>Kosmotogales</taxon>
        <taxon>Kosmotogaceae</taxon>
        <taxon>Mesotoga</taxon>
    </lineage>
</organism>
<feature type="domain" description="ABC transmembrane type-2" evidence="9">
    <location>
        <begin position="140"/>
        <end position="373"/>
    </location>
</feature>
<proteinExistence type="inferred from homology"/>
<dbReference type="GO" id="GO:0005886">
    <property type="term" value="C:plasma membrane"/>
    <property type="evidence" value="ECO:0007669"/>
    <property type="project" value="UniProtKB-SubCell"/>
</dbReference>
<accession>A0A101H164</accession>
<dbReference type="Pfam" id="PF12698">
    <property type="entry name" value="ABC2_membrane_3"/>
    <property type="match status" value="1"/>
</dbReference>
<dbReference type="EMBL" id="DQBS01000178">
    <property type="protein sequence ID" value="HCO70488.1"/>
    <property type="molecule type" value="Genomic_DNA"/>
</dbReference>
<dbReference type="EMBL" id="LGGW01000001">
    <property type="protein sequence ID" value="KUK91451.1"/>
    <property type="molecule type" value="Genomic_DNA"/>
</dbReference>
<evidence type="ECO:0000256" key="2">
    <source>
        <dbReference type="ARBA" id="ARBA00007783"/>
    </source>
</evidence>
<keyword evidence="7 8" id="KW-0472">Membrane</keyword>
<evidence type="ECO:0000256" key="4">
    <source>
        <dbReference type="ARBA" id="ARBA00022475"/>
    </source>
</evidence>
<name>A0A101H164_9BACT</name>
<evidence type="ECO:0000313" key="12">
    <source>
        <dbReference type="EMBL" id="KUK91451.1"/>
    </source>
</evidence>
<evidence type="ECO:0000313" key="15">
    <source>
        <dbReference type="Proteomes" id="UP000264215"/>
    </source>
</evidence>
<evidence type="ECO:0000313" key="10">
    <source>
        <dbReference type="EMBL" id="HCO70488.1"/>
    </source>
</evidence>
<dbReference type="Proteomes" id="UP000264215">
    <property type="component" value="Unassembled WGS sequence"/>
</dbReference>
<protein>
    <submittedName>
        <fullName evidence="10">ABC transporter permease</fullName>
    </submittedName>
    <submittedName>
        <fullName evidence="11">ABC-2 type transporter</fullName>
    </submittedName>
</protein>
<dbReference type="InterPro" id="IPR013525">
    <property type="entry name" value="ABC2_TM"/>
</dbReference>
<comment type="caution">
    <text evidence="11">The sequence shown here is derived from an EMBL/GenBank/DDBJ whole genome shotgun (WGS) entry which is preliminary data.</text>
</comment>
<reference evidence="10 15" key="3">
    <citation type="journal article" date="2018" name="Nat. Biotechnol.">
        <title>A standardized bacterial taxonomy based on genome phylogeny substantially revises the tree of life.</title>
        <authorList>
            <person name="Parks D.H."/>
            <person name="Chuvochina M."/>
            <person name="Waite D.W."/>
            <person name="Rinke C."/>
            <person name="Skarshewski A."/>
            <person name="Chaumeil P.A."/>
            <person name="Hugenholtz P."/>
        </authorList>
    </citation>
    <scope>NUCLEOTIDE SEQUENCE [LARGE SCALE GENOMIC DNA]</scope>
    <source>
        <strain evidence="10">UBA9905</strain>
    </source>
</reference>
<feature type="transmembrane region" description="Helical" evidence="8">
    <location>
        <begin position="225"/>
        <end position="247"/>
    </location>
</feature>
<feature type="transmembrane region" description="Helical" evidence="8">
    <location>
        <begin position="292"/>
        <end position="314"/>
    </location>
</feature>
<evidence type="ECO:0000256" key="3">
    <source>
        <dbReference type="ARBA" id="ARBA00022448"/>
    </source>
</evidence>
<keyword evidence="4" id="KW-1003">Cell membrane</keyword>
<comment type="subcellular location">
    <subcellularLocation>
        <location evidence="1">Cell membrane</location>
        <topology evidence="1">Multi-pass membrane protein</topology>
    </subcellularLocation>
</comment>
<dbReference type="PATRIC" id="fig|1236046.5.peg.558"/>
<evidence type="ECO:0000256" key="1">
    <source>
        <dbReference type="ARBA" id="ARBA00004651"/>
    </source>
</evidence>
<evidence type="ECO:0000313" key="14">
    <source>
        <dbReference type="Proteomes" id="UP000055014"/>
    </source>
</evidence>
<evidence type="ECO:0000256" key="5">
    <source>
        <dbReference type="ARBA" id="ARBA00022692"/>
    </source>
</evidence>
<dbReference type="PANTHER" id="PTHR30294">
    <property type="entry name" value="MEMBRANE COMPONENT OF ABC TRANSPORTER YHHJ-RELATED"/>
    <property type="match status" value="1"/>
</dbReference>
<keyword evidence="6 8" id="KW-1133">Transmembrane helix</keyword>
<feature type="transmembrane region" description="Helical" evidence="8">
    <location>
        <begin position="181"/>
        <end position="204"/>
    </location>
</feature>
<evidence type="ECO:0000259" key="9">
    <source>
        <dbReference type="PROSITE" id="PS51012"/>
    </source>
</evidence>
<reference evidence="13 14" key="2">
    <citation type="journal article" date="2015" name="MBio">
        <title>Genome-Resolved Metagenomic Analysis Reveals Roles for Candidate Phyla and Other Microbial Community Members in Biogeochemical Transformations in Oil Reservoirs.</title>
        <authorList>
            <person name="Hu P."/>
            <person name="Tom L."/>
            <person name="Singh A."/>
            <person name="Thomas B.C."/>
            <person name="Baker B.J."/>
            <person name="Piceno Y.M."/>
            <person name="Andersen G.L."/>
            <person name="Banfield J.F."/>
        </authorList>
    </citation>
    <scope>NUCLEOTIDE SEQUENCE [LARGE SCALE GENOMIC DNA]</scope>
</reference>
<sequence length="378" mass="41252">MRFIRLVQNDLLLILKSRAFLLVLVLLPVLLASISAITSDTGGYSDLRIGIINEDKTFIGLFFIQYANSMIKGENIIQLSGREEIDSVIDTLDGVFIIPRGFANKLLFQEPSELVFIPNPGSMQTAVAVYQVLSNVLREFKALPVVADPEFMKTVDIDPNYVAPSLTVEGISESKLSFSSLLFPIVLVTTIMFMTSIGAATGIFEDRRNGVIDLLRLSNIGSIEYIGAKVVSFMLFSTAQVLIFMVAGRFFGLEVASNVLLYLAVIEVYIFLFTSLGLLIGTVLNSSRSAQLTSISIVTTLLVLSGILVPHSMFPDWLESFSRNLPTTSLLVLLQGISMLDFSPSQAVIPCVVNLSIAVVITITAGLMSMREDISLAD</sequence>
<dbReference type="InterPro" id="IPR051449">
    <property type="entry name" value="ABC-2_transporter_component"/>
</dbReference>
<evidence type="ECO:0000313" key="13">
    <source>
        <dbReference type="Proteomes" id="UP000054260"/>
    </source>
</evidence>
<dbReference type="PANTHER" id="PTHR30294:SF29">
    <property type="entry name" value="MULTIDRUG ABC TRANSPORTER PERMEASE YBHS-RELATED"/>
    <property type="match status" value="1"/>
</dbReference>
<evidence type="ECO:0000313" key="11">
    <source>
        <dbReference type="EMBL" id="KUK68463.1"/>
    </source>
</evidence>
<keyword evidence="3" id="KW-0813">Transport</keyword>
<dbReference type="Proteomes" id="UP000055014">
    <property type="component" value="Unassembled WGS sequence"/>
</dbReference>
<evidence type="ECO:0000256" key="8">
    <source>
        <dbReference type="SAM" id="Phobius"/>
    </source>
</evidence>
<dbReference type="Gene3D" id="3.40.1710.10">
    <property type="entry name" value="abc type-2 transporter like domain"/>
    <property type="match status" value="1"/>
</dbReference>
<dbReference type="PROSITE" id="PS51012">
    <property type="entry name" value="ABC_TM2"/>
    <property type="match status" value="1"/>
</dbReference>
<dbReference type="EMBL" id="LGGH01000012">
    <property type="protein sequence ID" value="KUK68463.1"/>
    <property type="molecule type" value="Genomic_DNA"/>
</dbReference>
<gene>
    <name evidence="10" type="ORF">DIT26_07945</name>
    <name evidence="11" type="ORF">XD86_0170</name>
    <name evidence="12" type="ORF">XE02_0009</name>
</gene>
<reference evidence="11" key="1">
    <citation type="journal article" date="2015" name="MBio">
        <title>Genome-resolved metagenomic analysis reveals roles for candidate phyla and other microbial community members in biogeochemical transformations in oil reservoirs.</title>
        <authorList>
            <person name="Hu P."/>
            <person name="Tom L."/>
            <person name="Singh A."/>
            <person name="Thomas B.C."/>
            <person name="Baker B.J."/>
            <person name="Piceno Y.M."/>
            <person name="Andersen G.L."/>
            <person name="Banfield J.F."/>
        </authorList>
    </citation>
    <scope>NUCLEOTIDE SEQUENCE [LARGE SCALE GENOMIC DNA]</scope>
    <source>
        <strain evidence="11">46_47</strain>
        <strain evidence="12">46_70</strain>
    </source>
</reference>
<dbReference type="AlphaFoldDB" id="A0A101H164"/>
<keyword evidence="5 8" id="KW-0812">Transmembrane</keyword>
<dbReference type="GO" id="GO:0140359">
    <property type="term" value="F:ABC-type transporter activity"/>
    <property type="evidence" value="ECO:0007669"/>
    <property type="project" value="InterPro"/>
</dbReference>
<feature type="transmembrane region" description="Helical" evidence="8">
    <location>
        <begin position="259"/>
        <end position="280"/>
    </location>
</feature>